<dbReference type="EC" id="6.3.5.5" evidence="11"/>
<comment type="function">
    <text evidence="11">Small subunit of the glutamine-dependent carbamoyl phosphate synthetase (CPSase). CPSase catalyzes the formation of carbamoyl phosphate from the ammonia moiety of glutamine, carbonate, and phosphate donated by ATP, constituting the first step of 2 biosynthetic pathways, one leading to arginine and/or urea and the other to pyrimidine nucleotides. The small subunit (glutamine amidotransferase) binds and cleaves glutamine to supply the large subunit with the substrate ammonia.</text>
</comment>
<dbReference type="InterPro" id="IPR036480">
    <property type="entry name" value="CarbP_synth_ssu_N_sf"/>
</dbReference>
<dbReference type="InterPro" id="IPR002474">
    <property type="entry name" value="CarbamoylP_synth_ssu_N"/>
</dbReference>
<organism evidence="13">
    <name type="scientific">uncultured Thermomicrobiales bacterium</name>
    <dbReference type="NCBI Taxonomy" id="1645740"/>
    <lineage>
        <taxon>Bacteria</taxon>
        <taxon>Pseudomonadati</taxon>
        <taxon>Thermomicrobiota</taxon>
        <taxon>Thermomicrobia</taxon>
        <taxon>Thermomicrobiales</taxon>
        <taxon>environmental samples</taxon>
    </lineage>
</organism>
<keyword evidence="5 11" id="KW-0547">Nucleotide-binding</keyword>
<dbReference type="GO" id="GO:0006526">
    <property type="term" value="P:L-arginine biosynthetic process"/>
    <property type="evidence" value="ECO:0007669"/>
    <property type="project" value="UniProtKB-UniRule"/>
</dbReference>
<accession>A0A6J4VAM8</accession>
<gene>
    <name evidence="11" type="primary">carA</name>
    <name evidence="13" type="ORF">AVDCRST_MAG59-3762</name>
</gene>
<keyword evidence="8 11" id="KW-0665">Pyrimidine biosynthesis</keyword>
<evidence type="ECO:0000256" key="7">
    <source>
        <dbReference type="ARBA" id="ARBA00022962"/>
    </source>
</evidence>
<dbReference type="PANTHER" id="PTHR43418:SF7">
    <property type="entry name" value="CARBAMOYL-PHOSPHATE SYNTHASE SMALL CHAIN"/>
    <property type="match status" value="1"/>
</dbReference>
<comment type="catalytic activity">
    <reaction evidence="10 11">
        <text>L-glutamine + H2O = L-glutamate + NH4(+)</text>
        <dbReference type="Rhea" id="RHEA:15889"/>
        <dbReference type="ChEBI" id="CHEBI:15377"/>
        <dbReference type="ChEBI" id="CHEBI:28938"/>
        <dbReference type="ChEBI" id="CHEBI:29985"/>
        <dbReference type="ChEBI" id="CHEBI:58359"/>
    </reaction>
</comment>
<dbReference type="SMART" id="SM01097">
    <property type="entry name" value="CPSase_sm_chain"/>
    <property type="match status" value="1"/>
</dbReference>
<feature type="binding site" evidence="11">
    <location>
        <position position="319"/>
    </location>
    <ligand>
        <name>L-glutamine</name>
        <dbReference type="ChEBI" id="CHEBI:58359"/>
    </ligand>
</feature>
<dbReference type="GO" id="GO:0044205">
    <property type="term" value="P:'de novo' UMP biosynthetic process"/>
    <property type="evidence" value="ECO:0007669"/>
    <property type="project" value="UniProtKB-UniRule"/>
</dbReference>
<dbReference type="PRINTS" id="PR00097">
    <property type="entry name" value="ANTSNTHASEII"/>
</dbReference>
<comment type="catalytic activity">
    <reaction evidence="9 11">
        <text>hydrogencarbonate + L-glutamine + 2 ATP + H2O = carbamoyl phosphate + L-glutamate + 2 ADP + phosphate + 2 H(+)</text>
        <dbReference type="Rhea" id="RHEA:18633"/>
        <dbReference type="ChEBI" id="CHEBI:15377"/>
        <dbReference type="ChEBI" id="CHEBI:15378"/>
        <dbReference type="ChEBI" id="CHEBI:17544"/>
        <dbReference type="ChEBI" id="CHEBI:29985"/>
        <dbReference type="ChEBI" id="CHEBI:30616"/>
        <dbReference type="ChEBI" id="CHEBI:43474"/>
        <dbReference type="ChEBI" id="CHEBI:58228"/>
        <dbReference type="ChEBI" id="CHEBI:58359"/>
        <dbReference type="ChEBI" id="CHEBI:456216"/>
        <dbReference type="EC" id="6.3.5.5"/>
    </reaction>
</comment>
<feature type="active site" description="Nucleophile" evidence="11">
    <location>
        <position position="274"/>
    </location>
</feature>
<comment type="subunit">
    <text evidence="11">Composed of two chains; the small (or glutamine) chain promotes the hydrolysis of glutamine to ammonia, which is used by the large (or ammonia) chain to synthesize carbamoyl phosphate. Tetramer of heterodimers (alpha,beta)4.</text>
</comment>
<comment type="similarity">
    <text evidence="3 11">Belongs to the CarA family.</text>
</comment>
<dbReference type="GO" id="GO:0006207">
    <property type="term" value="P:'de novo' pyrimidine nucleobase biosynthetic process"/>
    <property type="evidence" value="ECO:0007669"/>
    <property type="project" value="InterPro"/>
</dbReference>
<dbReference type="SUPFAM" id="SSF52021">
    <property type="entry name" value="Carbamoyl phosphate synthetase, small subunit N-terminal domain"/>
    <property type="match status" value="1"/>
</dbReference>
<dbReference type="NCBIfam" id="TIGR01368">
    <property type="entry name" value="CPSaseIIsmall"/>
    <property type="match status" value="1"/>
</dbReference>
<reference evidence="13" key="1">
    <citation type="submission" date="2020-02" db="EMBL/GenBank/DDBJ databases">
        <authorList>
            <person name="Meier V. D."/>
        </authorList>
    </citation>
    <scope>NUCLEOTIDE SEQUENCE</scope>
    <source>
        <strain evidence="13">AVDCRST_MAG59</strain>
    </source>
</reference>
<dbReference type="SUPFAM" id="SSF52317">
    <property type="entry name" value="Class I glutamine amidotransferase-like"/>
    <property type="match status" value="1"/>
</dbReference>
<evidence type="ECO:0000256" key="9">
    <source>
        <dbReference type="ARBA" id="ARBA00048816"/>
    </source>
</evidence>
<dbReference type="PROSITE" id="PS51273">
    <property type="entry name" value="GATASE_TYPE_1"/>
    <property type="match status" value="1"/>
</dbReference>
<dbReference type="AlphaFoldDB" id="A0A6J4VAM8"/>
<feature type="domain" description="Carbamoyl-phosphate synthase small subunit N-terminal" evidence="12">
    <location>
        <begin position="23"/>
        <end position="153"/>
    </location>
</feature>
<comment type="pathway">
    <text evidence="1 11">Pyrimidine metabolism; UMP biosynthesis via de novo pathway; (S)-dihydroorotate from bicarbonate: step 1/3.</text>
</comment>
<feature type="binding site" evidence="11">
    <location>
        <position position="316"/>
    </location>
    <ligand>
        <name>L-glutamine</name>
        <dbReference type="ChEBI" id="CHEBI:58359"/>
    </ligand>
</feature>
<dbReference type="PRINTS" id="PR00096">
    <property type="entry name" value="GATASE"/>
</dbReference>
<keyword evidence="7 11" id="KW-0315">Glutamine amidotransferase</keyword>
<dbReference type="FunFam" id="3.50.30.20:FF:000001">
    <property type="entry name" value="Carbamoyl-phosphate synthase small chain"/>
    <property type="match status" value="1"/>
</dbReference>
<evidence type="ECO:0000256" key="6">
    <source>
        <dbReference type="ARBA" id="ARBA00022840"/>
    </source>
</evidence>
<dbReference type="PANTHER" id="PTHR43418">
    <property type="entry name" value="MULTIFUNCTIONAL TRYPTOPHAN BIOSYNTHESIS PROTEIN-RELATED"/>
    <property type="match status" value="1"/>
</dbReference>
<dbReference type="HAMAP" id="MF_01209">
    <property type="entry name" value="CPSase_S_chain"/>
    <property type="match status" value="1"/>
</dbReference>
<dbReference type="NCBIfam" id="NF009475">
    <property type="entry name" value="PRK12838.1"/>
    <property type="match status" value="1"/>
</dbReference>
<dbReference type="Gene3D" id="3.50.30.20">
    <property type="entry name" value="Carbamoyl-phosphate synthase small subunit, N-terminal domain"/>
    <property type="match status" value="1"/>
</dbReference>
<keyword evidence="4 11" id="KW-0436">Ligase</keyword>
<protein>
    <recommendedName>
        <fullName evidence="11">Carbamoyl phosphate synthase small chain</fullName>
        <ecNumber evidence="11">6.3.5.5</ecNumber>
    </recommendedName>
    <alternativeName>
        <fullName evidence="11">Carbamoyl phosphate synthetase glutamine chain</fullName>
    </alternativeName>
</protein>
<dbReference type="PRINTS" id="PR00099">
    <property type="entry name" value="CPSGATASE"/>
</dbReference>
<name>A0A6J4VAM8_9BACT</name>
<feature type="binding site" evidence="11">
    <location>
        <position position="278"/>
    </location>
    <ligand>
        <name>L-glutamine</name>
        <dbReference type="ChEBI" id="CHEBI:58359"/>
    </ligand>
</feature>
<feature type="binding site" evidence="11">
    <location>
        <position position="318"/>
    </location>
    <ligand>
        <name>L-glutamine</name>
        <dbReference type="ChEBI" id="CHEBI:58359"/>
    </ligand>
</feature>
<feature type="binding site" evidence="11">
    <location>
        <position position="67"/>
    </location>
    <ligand>
        <name>L-glutamine</name>
        <dbReference type="ChEBI" id="CHEBI:58359"/>
    </ligand>
</feature>
<dbReference type="Pfam" id="PF00117">
    <property type="entry name" value="GATase"/>
    <property type="match status" value="1"/>
</dbReference>
<feature type="binding site" evidence="11">
    <location>
        <position position="246"/>
    </location>
    <ligand>
        <name>L-glutamine</name>
        <dbReference type="ChEBI" id="CHEBI:58359"/>
    </ligand>
</feature>
<evidence type="ECO:0000256" key="5">
    <source>
        <dbReference type="ARBA" id="ARBA00022741"/>
    </source>
</evidence>
<evidence type="ECO:0000256" key="10">
    <source>
        <dbReference type="ARBA" id="ARBA00049285"/>
    </source>
</evidence>
<dbReference type="InterPro" id="IPR017926">
    <property type="entry name" value="GATASE"/>
</dbReference>
<dbReference type="CDD" id="cd01744">
    <property type="entry name" value="GATase1_CPSase"/>
    <property type="match status" value="1"/>
</dbReference>
<evidence type="ECO:0000256" key="1">
    <source>
        <dbReference type="ARBA" id="ARBA00004812"/>
    </source>
</evidence>
<evidence type="ECO:0000256" key="2">
    <source>
        <dbReference type="ARBA" id="ARBA00005077"/>
    </source>
</evidence>
<evidence type="ECO:0000256" key="4">
    <source>
        <dbReference type="ARBA" id="ARBA00022598"/>
    </source>
</evidence>
<proteinExistence type="inferred from homology"/>
<dbReference type="GO" id="GO:0005524">
    <property type="term" value="F:ATP binding"/>
    <property type="evidence" value="ECO:0007669"/>
    <property type="project" value="UniProtKB-UniRule"/>
</dbReference>
<comment type="pathway">
    <text evidence="2 11">Amino-acid biosynthesis; L-arginine biosynthesis; carbamoyl phosphate from bicarbonate: step 1/1.</text>
</comment>
<feature type="binding site" evidence="11">
    <location>
        <position position="275"/>
    </location>
    <ligand>
        <name>L-glutamine</name>
        <dbReference type="ChEBI" id="CHEBI:58359"/>
    </ligand>
</feature>
<evidence type="ECO:0000259" key="12">
    <source>
        <dbReference type="SMART" id="SM01097"/>
    </source>
</evidence>
<evidence type="ECO:0000256" key="11">
    <source>
        <dbReference type="HAMAP-Rule" id="MF_01209"/>
    </source>
</evidence>
<evidence type="ECO:0000256" key="3">
    <source>
        <dbReference type="ARBA" id="ARBA00007800"/>
    </source>
</evidence>
<dbReference type="InterPro" id="IPR035686">
    <property type="entry name" value="CPSase_GATase1"/>
</dbReference>
<evidence type="ECO:0000256" key="8">
    <source>
        <dbReference type="ARBA" id="ARBA00022975"/>
    </source>
</evidence>
<sequence length="393" mass="41528">MPDPAIEAHATRSLRPRRYRPPADAALALADGRVFRGRSFGARTGGVGEAVFTTTMVGYQEVCTDPSFRGQIVCMTYPLIGNYGVNDDDDESRQPWVAGLVVREACADPSHARSIGTIDGYLRRHRVPGIEGVDTRALTRHIREVGDTRAAIVVDAANVPDDELVNIARSAPLPGERDVVGEVAASEIEEVGPSDGPHIVVVDCGVKRNIVRSLVKRGARVTIVPFGASYREIEALGAEGIIVSPGPGDPAALDVGLDVVRGVVGSGTPYFGICLGHQLLARSIGATTAKLKFGHRGGNHPVRDERTGSVTITSQNHGYQVEAGSVPTGAGWDVALVNLNDGSVEGLAHRTLLVMSVQFHPESSPGPLDNDGLFDRFLGMVAARSKDTAGGVR</sequence>
<feature type="region of interest" description="CPSase" evidence="11">
    <location>
        <begin position="1"/>
        <end position="197"/>
    </location>
</feature>
<feature type="active site" evidence="11">
    <location>
        <position position="360"/>
    </location>
</feature>
<keyword evidence="11" id="KW-0028">Amino-acid biosynthesis</keyword>
<dbReference type="UniPathway" id="UPA00068">
    <property type="reaction ID" value="UER00171"/>
</dbReference>
<dbReference type="InterPro" id="IPR006274">
    <property type="entry name" value="CarbamoylP_synth_ssu"/>
</dbReference>
<feature type="binding site" evidence="11">
    <location>
        <position position="248"/>
    </location>
    <ligand>
        <name>L-glutamine</name>
        <dbReference type="ChEBI" id="CHEBI:58359"/>
    </ligand>
</feature>
<dbReference type="EMBL" id="CADCWF010000273">
    <property type="protein sequence ID" value="CAA9573135.1"/>
    <property type="molecule type" value="Genomic_DNA"/>
</dbReference>
<dbReference type="InterPro" id="IPR050472">
    <property type="entry name" value="Anth_synth/Amidotransfase"/>
</dbReference>
<dbReference type="Pfam" id="PF00988">
    <property type="entry name" value="CPSase_sm_chain"/>
    <property type="match status" value="1"/>
</dbReference>
<dbReference type="GO" id="GO:0004088">
    <property type="term" value="F:carbamoyl-phosphate synthase (glutamine-hydrolyzing) activity"/>
    <property type="evidence" value="ECO:0007669"/>
    <property type="project" value="UniProtKB-UniRule"/>
</dbReference>
<evidence type="ECO:0000313" key="13">
    <source>
        <dbReference type="EMBL" id="CAA9573135.1"/>
    </source>
</evidence>
<dbReference type="InterPro" id="IPR029062">
    <property type="entry name" value="Class_I_gatase-like"/>
</dbReference>
<dbReference type="GO" id="GO:0006541">
    <property type="term" value="P:glutamine metabolic process"/>
    <property type="evidence" value="ECO:0007669"/>
    <property type="project" value="InterPro"/>
</dbReference>
<dbReference type="UniPathway" id="UPA00070">
    <property type="reaction ID" value="UER00115"/>
</dbReference>
<feature type="active site" evidence="11">
    <location>
        <position position="362"/>
    </location>
</feature>
<keyword evidence="6 11" id="KW-0067">ATP-binding</keyword>
<dbReference type="Gene3D" id="3.40.50.880">
    <property type="match status" value="1"/>
</dbReference>
<keyword evidence="11" id="KW-0055">Arginine biosynthesis</keyword>